<dbReference type="Proteomes" id="UP000675881">
    <property type="component" value="Chromosome 6"/>
</dbReference>
<protein>
    <submittedName>
        <fullName evidence="2">(salmon louse) hypothetical protein</fullName>
    </submittedName>
</protein>
<reference evidence="2" key="1">
    <citation type="submission" date="2021-02" db="EMBL/GenBank/DDBJ databases">
        <authorList>
            <person name="Bekaert M."/>
        </authorList>
    </citation>
    <scope>NUCLEOTIDE SEQUENCE</scope>
    <source>
        <strain evidence="2">IoA-00</strain>
    </source>
</reference>
<name>A0A7R8CZB0_LEPSM</name>
<keyword evidence="3" id="KW-1185">Reference proteome</keyword>
<accession>A0A7R8CZB0</accession>
<dbReference type="AlphaFoldDB" id="A0A7R8CZB0"/>
<evidence type="ECO:0000313" key="2">
    <source>
        <dbReference type="EMBL" id="CAF2974891.1"/>
    </source>
</evidence>
<organism evidence="2 3">
    <name type="scientific">Lepeophtheirus salmonis</name>
    <name type="common">Salmon louse</name>
    <name type="synonym">Caligus salmonis</name>
    <dbReference type="NCBI Taxonomy" id="72036"/>
    <lineage>
        <taxon>Eukaryota</taxon>
        <taxon>Metazoa</taxon>
        <taxon>Ecdysozoa</taxon>
        <taxon>Arthropoda</taxon>
        <taxon>Crustacea</taxon>
        <taxon>Multicrustacea</taxon>
        <taxon>Hexanauplia</taxon>
        <taxon>Copepoda</taxon>
        <taxon>Siphonostomatoida</taxon>
        <taxon>Caligidae</taxon>
        <taxon>Lepeophtheirus</taxon>
    </lineage>
</organism>
<evidence type="ECO:0000256" key="1">
    <source>
        <dbReference type="SAM" id="MobiDB-lite"/>
    </source>
</evidence>
<sequence length="123" mass="14097">MQNNRGVCFEDTSEDVCHVSKTGGQMPHPSGRPIKVSVLGSLSYEVYIGSRKKSTTIPTSISRNFLILNLTSNFFGLTRNSQLFDLMMHLRHIQRSRKEKFQMDSRNPQSHHPKHLKRGKELS</sequence>
<feature type="compositionally biased region" description="Basic residues" evidence="1">
    <location>
        <begin position="109"/>
        <end position="123"/>
    </location>
</feature>
<gene>
    <name evidence="2" type="ORF">LSAA_11443</name>
</gene>
<proteinExistence type="predicted"/>
<evidence type="ECO:0000313" key="3">
    <source>
        <dbReference type="Proteomes" id="UP000675881"/>
    </source>
</evidence>
<feature type="region of interest" description="Disordered" evidence="1">
    <location>
        <begin position="95"/>
        <end position="123"/>
    </location>
</feature>
<dbReference type="EMBL" id="HG994585">
    <property type="protein sequence ID" value="CAF2974891.1"/>
    <property type="molecule type" value="Genomic_DNA"/>
</dbReference>